<dbReference type="Proteomes" id="UP000199064">
    <property type="component" value="Unassembled WGS sequence"/>
</dbReference>
<evidence type="ECO:0000259" key="2">
    <source>
        <dbReference type="Pfam" id="PF01571"/>
    </source>
</evidence>
<reference evidence="5" key="1">
    <citation type="submission" date="2016-10" db="EMBL/GenBank/DDBJ databases">
        <authorList>
            <person name="Varghese N."/>
            <person name="Submissions S."/>
        </authorList>
    </citation>
    <scope>NUCLEOTIDE SEQUENCE [LARGE SCALE GENOMIC DNA]</scope>
    <source>
        <strain evidence="5">ES.061</strain>
    </source>
</reference>
<dbReference type="SUPFAM" id="SSF103025">
    <property type="entry name" value="Folate-binding domain"/>
    <property type="match status" value="1"/>
</dbReference>
<keyword evidence="1" id="KW-0809">Transit peptide</keyword>
<dbReference type="Pfam" id="PF01571">
    <property type="entry name" value="GCV_T"/>
    <property type="match status" value="1"/>
</dbReference>
<keyword evidence="5" id="KW-1185">Reference proteome</keyword>
<evidence type="ECO:0000313" key="4">
    <source>
        <dbReference type="EMBL" id="SEB93978.1"/>
    </source>
</evidence>
<feature type="domain" description="CAF17 C-terminal" evidence="3">
    <location>
        <begin position="202"/>
        <end position="274"/>
    </location>
</feature>
<dbReference type="PANTHER" id="PTHR22602">
    <property type="entry name" value="TRANSFERASE CAF17, MITOCHONDRIAL-RELATED"/>
    <property type="match status" value="1"/>
</dbReference>
<dbReference type="InterPro" id="IPR027266">
    <property type="entry name" value="TrmE/GcvT-like"/>
</dbReference>
<dbReference type="InterPro" id="IPR006222">
    <property type="entry name" value="GCVT_N"/>
</dbReference>
<dbReference type="RefSeq" id="WP_177175112.1">
    <property type="nucleotide sequence ID" value="NZ_FNSL01000001.1"/>
</dbReference>
<dbReference type="PANTHER" id="PTHR22602:SF0">
    <property type="entry name" value="TRANSFERASE CAF17, MITOCHONDRIAL-RELATED"/>
    <property type="match status" value="1"/>
</dbReference>
<proteinExistence type="predicted"/>
<dbReference type="AlphaFoldDB" id="A0A1H4NGH8"/>
<dbReference type="InterPro" id="IPR057460">
    <property type="entry name" value="CAF17_C"/>
</dbReference>
<dbReference type="EMBL" id="FNSL01000001">
    <property type="protein sequence ID" value="SEB93978.1"/>
    <property type="molecule type" value="Genomic_DNA"/>
</dbReference>
<sequence length="285" mass="30791">MPTCHLDNRALFQLQGSEAEHFLQNVITNDLSALKDGECRPSALLTPQGKILFDFLISRAGSDAFRIECRADIAADLVKRLTLYKLRAKVDISEIEQRTIAISWQNDSASSEKVSTLTDCRFPADLNMRRYYGETPEADSASKHLDELRIATAVAESGSDFALGDAFPHDVLYDQNGGIGLKKGCFVGQEVVSRMHHRGTARRRLLIVSGASALPASGTELRADGKPLGTLGTVSGPRALTIVRIDRVKDAMDAGIPVMAGDIPVTFAIPQWAGFSFPASTESAG</sequence>
<dbReference type="Gene3D" id="3.30.1360.120">
    <property type="entry name" value="Probable tRNA modification gtpase trme, domain 1"/>
    <property type="match status" value="1"/>
</dbReference>
<dbReference type="Pfam" id="PF25455">
    <property type="entry name" value="Beta-barrel_CAF17_C"/>
    <property type="match status" value="1"/>
</dbReference>
<evidence type="ECO:0000256" key="1">
    <source>
        <dbReference type="ARBA" id="ARBA00022946"/>
    </source>
</evidence>
<dbReference type="InterPro" id="IPR045179">
    <property type="entry name" value="YgfZ/GcvT"/>
</dbReference>
<gene>
    <name evidence="4" type="ORF">SAMN05216452_3757</name>
</gene>
<evidence type="ECO:0000259" key="3">
    <source>
        <dbReference type="Pfam" id="PF25455"/>
    </source>
</evidence>
<dbReference type="InterPro" id="IPR017703">
    <property type="entry name" value="YgfZ/GCV_T_CS"/>
</dbReference>
<organism evidence="4 5">
    <name type="scientific">Nitratireductor aquibiodomus</name>
    <dbReference type="NCBI Taxonomy" id="204799"/>
    <lineage>
        <taxon>Bacteria</taxon>
        <taxon>Pseudomonadati</taxon>
        <taxon>Pseudomonadota</taxon>
        <taxon>Alphaproteobacteria</taxon>
        <taxon>Hyphomicrobiales</taxon>
        <taxon>Phyllobacteriaceae</taxon>
        <taxon>Nitratireductor</taxon>
    </lineage>
</organism>
<feature type="domain" description="GCVT N-terminal" evidence="2">
    <location>
        <begin position="12"/>
        <end position="102"/>
    </location>
</feature>
<name>A0A1H4NGH8_9HYPH</name>
<accession>A0A1H4NGH8</accession>
<dbReference type="GO" id="GO:0016226">
    <property type="term" value="P:iron-sulfur cluster assembly"/>
    <property type="evidence" value="ECO:0007669"/>
    <property type="project" value="TreeGrafter"/>
</dbReference>
<dbReference type="NCBIfam" id="TIGR03317">
    <property type="entry name" value="ygfZ_signature"/>
    <property type="match status" value="1"/>
</dbReference>
<evidence type="ECO:0000313" key="5">
    <source>
        <dbReference type="Proteomes" id="UP000199064"/>
    </source>
</evidence>
<protein>
    <submittedName>
        <fullName evidence="4">Uncharacterized protein</fullName>
    </submittedName>
</protein>
<dbReference type="Gene3D" id="2.40.30.160">
    <property type="match status" value="1"/>
</dbReference>